<evidence type="ECO:0000256" key="1">
    <source>
        <dbReference type="SAM" id="MobiDB-lite"/>
    </source>
</evidence>
<dbReference type="EMBL" id="CADCVA010000299">
    <property type="protein sequence ID" value="CAA9432481.1"/>
    <property type="molecule type" value="Genomic_DNA"/>
</dbReference>
<feature type="region of interest" description="Disordered" evidence="1">
    <location>
        <begin position="33"/>
        <end position="78"/>
    </location>
</feature>
<sequence>DAKRLSALGGRLPADAAVDLCRRLRGDWPRPACRAAAGSHGRERGVGLRGPELHGRGGIRRRQRYPAGGGQTPRRQEGLRTFAAPLRRGAFLRVGIPVPAAGQGLRATATDGSGAALRRLRLPLSPPSDHRARAEAI</sequence>
<accession>A0A6J4QA85</accession>
<feature type="non-terminal residue" evidence="2">
    <location>
        <position position="1"/>
    </location>
</feature>
<evidence type="ECO:0000313" key="2">
    <source>
        <dbReference type="EMBL" id="CAA9432481.1"/>
    </source>
</evidence>
<proteinExistence type="predicted"/>
<organism evidence="2">
    <name type="scientific">uncultured Rubrobacteraceae bacterium</name>
    <dbReference type="NCBI Taxonomy" id="349277"/>
    <lineage>
        <taxon>Bacteria</taxon>
        <taxon>Bacillati</taxon>
        <taxon>Actinomycetota</taxon>
        <taxon>Rubrobacteria</taxon>
        <taxon>Rubrobacterales</taxon>
        <taxon>Rubrobacteraceae</taxon>
        <taxon>environmental samples</taxon>
    </lineage>
</organism>
<protein>
    <submittedName>
        <fullName evidence="2">Mobile element protein</fullName>
    </submittedName>
</protein>
<name>A0A6J4QA85_9ACTN</name>
<dbReference type="AlphaFoldDB" id="A0A6J4QA85"/>
<gene>
    <name evidence="2" type="ORF">AVDCRST_MAG82-2210</name>
</gene>
<feature type="compositionally biased region" description="Basic and acidic residues" evidence="1">
    <location>
        <begin position="40"/>
        <end position="55"/>
    </location>
</feature>
<feature type="non-terminal residue" evidence="2">
    <location>
        <position position="137"/>
    </location>
</feature>
<reference evidence="2" key="1">
    <citation type="submission" date="2020-02" db="EMBL/GenBank/DDBJ databases">
        <authorList>
            <person name="Meier V. D."/>
        </authorList>
    </citation>
    <scope>NUCLEOTIDE SEQUENCE</scope>
    <source>
        <strain evidence="2">AVDCRST_MAG82</strain>
    </source>
</reference>